<keyword evidence="1" id="KW-0929">Antimicrobial</keyword>
<dbReference type="PANTHER" id="PTHR33308">
    <property type="entry name" value="PEPTIDOGLYCAN HYDROLASE FLGJ"/>
    <property type="match status" value="1"/>
</dbReference>
<dbReference type="CDD" id="cd00118">
    <property type="entry name" value="LysM"/>
    <property type="match status" value="1"/>
</dbReference>
<sequence>MRQISLLFILIVFLSSCLPKQGVVRQPPDRRDSAPERSSPAPTPITGSSTNLARSTSAEAYIARFKDIAISEMDEYGIPASIKLAQALLESGNGNSSLARNANNHFGIKCTTSWQGRTVLQSDDHINDCFRVYNNPEESFRDHSEFLLRARYAALFKLDKDDYVGWARGLKSAGYATNPRYAELLISLIERYNLHQYDKAETRREKTQREEVVLTEIVQEMPQQAKMEQAQPVVAMSIHEVRPGDTLFSISQKYNLTVDELKILNNLNGEGISVGQLLLVSK</sequence>
<keyword evidence="8" id="KW-1185">Reference proteome</keyword>
<dbReference type="Pfam" id="PF01832">
    <property type="entry name" value="Glucosaminidase"/>
    <property type="match status" value="1"/>
</dbReference>
<accession>A0A4R1LWL7</accession>
<evidence type="ECO:0000256" key="3">
    <source>
        <dbReference type="ARBA" id="ARBA00022801"/>
    </source>
</evidence>
<evidence type="ECO:0000256" key="5">
    <source>
        <dbReference type="SAM" id="MobiDB-lite"/>
    </source>
</evidence>
<evidence type="ECO:0000256" key="1">
    <source>
        <dbReference type="ARBA" id="ARBA00022529"/>
    </source>
</evidence>
<evidence type="ECO:0000313" key="7">
    <source>
        <dbReference type="EMBL" id="TCK83187.1"/>
    </source>
</evidence>
<dbReference type="InterPro" id="IPR051056">
    <property type="entry name" value="Glycosyl_Hydrolase_73"/>
</dbReference>
<dbReference type="PANTHER" id="PTHR33308:SF9">
    <property type="entry name" value="PEPTIDOGLYCAN HYDROLASE FLGJ"/>
    <property type="match status" value="1"/>
</dbReference>
<dbReference type="AlphaFoldDB" id="A0A4R1LWL7"/>
<comment type="caution">
    <text evidence="7">The sequence shown here is derived from an EMBL/GenBank/DDBJ whole genome shotgun (WGS) entry which is preliminary data.</text>
</comment>
<dbReference type="RefSeq" id="WP_132223932.1">
    <property type="nucleotide sequence ID" value="NZ_SMGO01000002.1"/>
</dbReference>
<evidence type="ECO:0000256" key="4">
    <source>
        <dbReference type="ARBA" id="ARBA00032108"/>
    </source>
</evidence>
<dbReference type="EMBL" id="SMGO01000002">
    <property type="protein sequence ID" value="TCK83187.1"/>
    <property type="molecule type" value="Genomic_DNA"/>
</dbReference>
<dbReference type="GO" id="GO:0042742">
    <property type="term" value="P:defense response to bacterium"/>
    <property type="evidence" value="ECO:0007669"/>
    <property type="project" value="UniProtKB-KW"/>
</dbReference>
<dbReference type="InterPro" id="IPR002901">
    <property type="entry name" value="MGlyc_endo_b_GlcNAc-like_dom"/>
</dbReference>
<keyword evidence="3 7" id="KW-0378">Hydrolase</keyword>
<keyword evidence="2" id="KW-0081">Bacteriolytic enzyme</keyword>
<feature type="domain" description="LysM" evidence="6">
    <location>
        <begin position="237"/>
        <end position="280"/>
    </location>
</feature>
<reference evidence="7 8" key="1">
    <citation type="submission" date="2019-03" db="EMBL/GenBank/DDBJ databases">
        <title>Genomic Encyclopedia of Archaeal and Bacterial Type Strains, Phase II (KMG-II): from individual species to whole genera.</title>
        <authorList>
            <person name="Goeker M."/>
        </authorList>
    </citation>
    <scope>NUCLEOTIDE SEQUENCE [LARGE SCALE GENOMIC DNA]</scope>
    <source>
        <strain evidence="7 8">DSM 22554</strain>
    </source>
</reference>
<dbReference type="InterPro" id="IPR018392">
    <property type="entry name" value="LysM"/>
</dbReference>
<protein>
    <recommendedName>
        <fullName evidence="4">Peptidoglycan hydrolase</fullName>
    </recommendedName>
</protein>
<dbReference type="PROSITE" id="PS51782">
    <property type="entry name" value="LYSM"/>
    <property type="match status" value="1"/>
</dbReference>
<dbReference type="Proteomes" id="UP000294616">
    <property type="component" value="Unassembled WGS sequence"/>
</dbReference>
<name>A0A4R1LWL7_9SPHI</name>
<dbReference type="SMART" id="SM00047">
    <property type="entry name" value="LYZ2"/>
    <property type="match status" value="1"/>
</dbReference>
<evidence type="ECO:0000259" key="6">
    <source>
        <dbReference type="PROSITE" id="PS51782"/>
    </source>
</evidence>
<dbReference type="SMART" id="SM00257">
    <property type="entry name" value="LysM"/>
    <property type="match status" value="1"/>
</dbReference>
<dbReference type="Pfam" id="PF01476">
    <property type="entry name" value="LysM"/>
    <property type="match status" value="1"/>
</dbReference>
<dbReference type="Gene3D" id="3.10.350.10">
    <property type="entry name" value="LysM domain"/>
    <property type="match status" value="1"/>
</dbReference>
<dbReference type="GO" id="GO:0004040">
    <property type="term" value="F:amidase activity"/>
    <property type="evidence" value="ECO:0007669"/>
    <property type="project" value="InterPro"/>
</dbReference>
<dbReference type="PROSITE" id="PS51257">
    <property type="entry name" value="PROKAR_LIPOPROTEIN"/>
    <property type="match status" value="1"/>
</dbReference>
<gene>
    <name evidence="7" type="ORF">C8N28_1777</name>
</gene>
<feature type="region of interest" description="Disordered" evidence="5">
    <location>
        <begin position="23"/>
        <end position="52"/>
    </location>
</feature>
<dbReference type="GO" id="GO:0031640">
    <property type="term" value="P:killing of cells of another organism"/>
    <property type="evidence" value="ECO:0007669"/>
    <property type="project" value="UniProtKB-KW"/>
</dbReference>
<evidence type="ECO:0000313" key="8">
    <source>
        <dbReference type="Proteomes" id="UP000294616"/>
    </source>
</evidence>
<evidence type="ECO:0000256" key="2">
    <source>
        <dbReference type="ARBA" id="ARBA00022638"/>
    </source>
</evidence>
<dbReference type="SUPFAM" id="SSF54106">
    <property type="entry name" value="LysM domain"/>
    <property type="match status" value="1"/>
</dbReference>
<dbReference type="InterPro" id="IPR036779">
    <property type="entry name" value="LysM_dom_sf"/>
</dbReference>
<dbReference type="OrthoDB" id="977752at2"/>
<organism evidence="7 8">
    <name type="scientific">Albibacterium bauzanense</name>
    <dbReference type="NCBI Taxonomy" id="653929"/>
    <lineage>
        <taxon>Bacteria</taxon>
        <taxon>Pseudomonadati</taxon>
        <taxon>Bacteroidota</taxon>
        <taxon>Sphingobacteriia</taxon>
        <taxon>Sphingobacteriales</taxon>
        <taxon>Sphingobacteriaceae</taxon>
        <taxon>Albibacterium</taxon>
    </lineage>
</organism>
<proteinExistence type="predicted"/>
<dbReference type="Gene3D" id="1.10.530.10">
    <property type="match status" value="1"/>
</dbReference>